<proteinExistence type="inferred from homology"/>
<reference evidence="9" key="1">
    <citation type="submission" date="2022-02" db="EMBL/GenBank/DDBJ databases">
        <title>Paenibacillus sp. MBLB1832 Whole Genome Shotgun Sequencing.</title>
        <authorList>
            <person name="Hwang C.Y."/>
            <person name="Cho E.-S."/>
            <person name="Seo M.-J."/>
        </authorList>
    </citation>
    <scope>NUCLEOTIDE SEQUENCE</scope>
    <source>
        <strain evidence="9">MBLB1832</strain>
    </source>
</reference>
<feature type="transmembrane region" description="Helical" evidence="7">
    <location>
        <begin position="261"/>
        <end position="278"/>
    </location>
</feature>
<dbReference type="CDD" id="cd06261">
    <property type="entry name" value="TM_PBP2"/>
    <property type="match status" value="1"/>
</dbReference>
<evidence type="ECO:0000256" key="6">
    <source>
        <dbReference type="ARBA" id="ARBA00023136"/>
    </source>
</evidence>
<sequence>MLIKPTTGERMFNICNISFMIFLILVMLYPLVNTIAVSFSSSIDVISGRVNLWPVNFQTDTYTYVMGDKRFINSFLQTIYFTAFITVIQTVMSMAFAYPLSKSFLKGRGLIMNVLVFLMLFGGGGFIPSYLLIKSLGLINSYWALWLPAAINIWHVIIFRNFFSQLPEGLEEAASIDGASPFRTFFQIVVPLSMPVIAALALFNAVGGWNTFFNSIIYLDEKKQLLQVYLREIIQVGTITSSTGQTIEREVDAIAPDQVKAATLMLTTLPILLVYPFVQKYFVKGMMVGSIK</sequence>
<feature type="transmembrane region" description="Helical" evidence="7">
    <location>
        <begin position="79"/>
        <end position="98"/>
    </location>
</feature>
<dbReference type="GO" id="GO:0055085">
    <property type="term" value="P:transmembrane transport"/>
    <property type="evidence" value="ECO:0007669"/>
    <property type="project" value="InterPro"/>
</dbReference>
<gene>
    <name evidence="9" type="ORF">MJB10_17505</name>
</gene>
<keyword evidence="10" id="KW-1185">Reference proteome</keyword>
<dbReference type="InterPro" id="IPR035906">
    <property type="entry name" value="MetI-like_sf"/>
</dbReference>
<keyword evidence="5 7" id="KW-1133">Transmembrane helix</keyword>
<dbReference type="SUPFAM" id="SSF161098">
    <property type="entry name" value="MetI-like"/>
    <property type="match status" value="1"/>
</dbReference>
<dbReference type="GO" id="GO:0005886">
    <property type="term" value="C:plasma membrane"/>
    <property type="evidence" value="ECO:0007669"/>
    <property type="project" value="UniProtKB-SubCell"/>
</dbReference>
<comment type="similarity">
    <text evidence="7">Belongs to the binding-protein-dependent transport system permease family.</text>
</comment>
<dbReference type="Proteomes" id="UP001304650">
    <property type="component" value="Chromosome"/>
</dbReference>
<keyword evidence="4 7" id="KW-0812">Transmembrane</keyword>
<feature type="transmembrane region" description="Helical" evidence="7">
    <location>
        <begin position="110"/>
        <end position="131"/>
    </location>
</feature>
<evidence type="ECO:0000313" key="9">
    <source>
        <dbReference type="EMBL" id="WNR42907.1"/>
    </source>
</evidence>
<keyword evidence="2 7" id="KW-0813">Transport</keyword>
<dbReference type="InterPro" id="IPR000515">
    <property type="entry name" value="MetI-like"/>
</dbReference>
<evidence type="ECO:0000256" key="1">
    <source>
        <dbReference type="ARBA" id="ARBA00004651"/>
    </source>
</evidence>
<feature type="domain" description="ABC transmembrane type-1" evidence="8">
    <location>
        <begin position="75"/>
        <end position="275"/>
    </location>
</feature>
<evidence type="ECO:0000256" key="5">
    <source>
        <dbReference type="ARBA" id="ARBA00022989"/>
    </source>
</evidence>
<evidence type="ECO:0000256" key="4">
    <source>
        <dbReference type="ARBA" id="ARBA00022692"/>
    </source>
</evidence>
<keyword evidence="6 7" id="KW-0472">Membrane</keyword>
<evidence type="ECO:0000259" key="8">
    <source>
        <dbReference type="PROSITE" id="PS50928"/>
    </source>
</evidence>
<organism evidence="9 10">
    <name type="scientific">Paenibacillus roseopurpureus</name>
    <dbReference type="NCBI Taxonomy" id="2918901"/>
    <lineage>
        <taxon>Bacteria</taxon>
        <taxon>Bacillati</taxon>
        <taxon>Bacillota</taxon>
        <taxon>Bacilli</taxon>
        <taxon>Bacillales</taxon>
        <taxon>Paenibacillaceae</taxon>
        <taxon>Paenibacillus</taxon>
    </lineage>
</organism>
<feature type="transmembrane region" description="Helical" evidence="7">
    <location>
        <begin position="184"/>
        <end position="206"/>
    </location>
</feature>
<evidence type="ECO:0000256" key="3">
    <source>
        <dbReference type="ARBA" id="ARBA00022475"/>
    </source>
</evidence>
<dbReference type="KEGG" id="proo:MJB10_17505"/>
<feature type="transmembrane region" description="Helical" evidence="7">
    <location>
        <begin position="12"/>
        <end position="32"/>
    </location>
</feature>
<evidence type="ECO:0000313" key="10">
    <source>
        <dbReference type="Proteomes" id="UP001304650"/>
    </source>
</evidence>
<feature type="transmembrane region" description="Helical" evidence="7">
    <location>
        <begin position="143"/>
        <end position="163"/>
    </location>
</feature>
<dbReference type="Gene3D" id="1.10.3720.10">
    <property type="entry name" value="MetI-like"/>
    <property type="match status" value="1"/>
</dbReference>
<dbReference type="Pfam" id="PF00528">
    <property type="entry name" value="BPD_transp_1"/>
    <property type="match status" value="1"/>
</dbReference>
<accession>A0AA96RL96</accession>
<dbReference type="EMBL" id="CP130319">
    <property type="protein sequence ID" value="WNR42907.1"/>
    <property type="molecule type" value="Genomic_DNA"/>
</dbReference>
<dbReference type="PANTHER" id="PTHR43744">
    <property type="entry name" value="ABC TRANSPORTER PERMEASE PROTEIN MG189-RELATED-RELATED"/>
    <property type="match status" value="1"/>
</dbReference>
<comment type="subcellular location">
    <subcellularLocation>
        <location evidence="1 7">Cell membrane</location>
        <topology evidence="1 7">Multi-pass membrane protein</topology>
    </subcellularLocation>
</comment>
<evidence type="ECO:0000256" key="2">
    <source>
        <dbReference type="ARBA" id="ARBA00022448"/>
    </source>
</evidence>
<dbReference type="PANTHER" id="PTHR43744:SF9">
    <property type="entry name" value="POLYGALACTURONAN_RHAMNOGALACTURONAN TRANSPORT SYSTEM PERMEASE PROTEIN YTCP"/>
    <property type="match status" value="1"/>
</dbReference>
<protein>
    <submittedName>
        <fullName evidence="9">Carbohydrate ABC transporter permease</fullName>
    </submittedName>
</protein>
<dbReference type="RefSeq" id="WP_314796742.1">
    <property type="nucleotide sequence ID" value="NZ_CP130319.1"/>
</dbReference>
<keyword evidence="3" id="KW-1003">Cell membrane</keyword>
<name>A0AA96RL96_9BACL</name>
<evidence type="ECO:0000256" key="7">
    <source>
        <dbReference type="RuleBase" id="RU363032"/>
    </source>
</evidence>
<dbReference type="PROSITE" id="PS50928">
    <property type="entry name" value="ABC_TM1"/>
    <property type="match status" value="1"/>
</dbReference>
<dbReference type="AlphaFoldDB" id="A0AA96RL96"/>